<reference evidence="1 2" key="1">
    <citation type="submission" date="2016-02" db="EMBL/GenBank/DDBJ databases">
        <title>Band-tailed pigeon sequencing and assembly.</title>
        <authorList>
            <person name="Soares A.E."/>
            <person name="Novak B.J."/>
            <person name="Rice E.S."/>
            <person name="O'Connell B."/>
            <person name="Chang D."/>
            <person name="Weber S."/>
            <person name="Shapiro B."/>
        </authorList>
    </citation>
    <scope>NUCLEOTIDE SEQUENCE [LARGE SCALE GENOMIC DNA]</scope>
    <source>
        <strain evidence="1">BTP2013</strain>
        <tissue evidence="1">Blood</tissue>
    </source>
</reference>
<keyword evidence="2" id="KW-1185">Reference proteome</keyword>
<comment type="caution">
    <text evidence="1">The sequence shown here is derived from an EMBL/GenBank/DDBJ whole genome shotgun (WGS) entry which is preliminary data.</text>
</comment>
<dbReference type="Proteomes" id="UP000190648">
    <property type="component" value="Unassembled WGS sequence"/>
</dbReference>
<dbReference type="AlphaFoldDB" id="A0A1V4KNV2"/>
<name>A0A1V4KNV2_PATFA</name>
<protein>
    <submittedName>
        <fullName evidence="1">Uncharacterized protein</fullName>
    </submittedName>
</protein>
<dbReference type="EMBL" id="LSYS01002427">
    <property type="protein sequence ID" value="OPJ86130.1"/>
    <property type="molecule type" value="Genomic_DNA"/>
</dbReference>
<proteinExistence type="predicted"/>
<evidence type="ECO:0000313" key="1">
    <source>
        <dbReference type="EMBL" id="OPJ86130.1"/>
    </source>
</evidence>
<gene>
    <name evidence="1" type="ORF">AV530_011309</name>
</gene>
<evidence type="ECO:0000313" key="2">
    <source>
        <dbReference type="Proteomes" id="UP000190648"/>
    </source>
</evidence>
<organism evidence="1 2">
    <name type="scientific">Patagioenas fasciata monilis</name>
    <dbReference type="NCBI Taxonomy" id="372326"/>
    <lineage>
        <taxon>Eukaryota</taxon>
        <taxon>Metazoa</taxon>
        <taxon>Chordata</taxon>
        <taxon>Craniata</taxon>
        <taxon>Vertebrata</taxon>
        <taxon>Euteleostomi</taxon>
        <taxon>Archelosauria</taxon>
        <taxon>Archosauria</taxon>
        <taxon>Dinosauria</taxon>
        <taxon>Saurischia</taxon>
        <taxon>Theropoda</taxon>
        <taxon>Coelurosauria</taxon>
        <taxon>Aves</taxon>
        <taxon>Neognathae</taxon>
        <taxon>Neoaves</taxon>
        <taxon>Columbimorphae</taxon>
        <taxon>Columbiformes</taxon>
        <taxon>Columbidae</taxon>
        <taxon>Patagioenas</taxon>
    </lineage>
</organism>
<accession>A0A1V4KNV2</accession>
<sequence>MCCRFMTSAGSPEHVCRQGASRPTYKLLFRPLLFEFDVLVQCVTSRSWILVLTSSIPRGLLCRDKPAREFVCAEFYHRAHPEQDQVGAALEQAPDNLENEATCCPLKNCGWAETGTELWKNEVDLGACGMRIALQSQGW</sequence>